<evidence type="ECO:0000256" key="5">
    <source>
        <dbReference type="ARBA" id="ARBA00022737"/>
    </source>
</evidence>
<evidence type="ECO:0000313" key="10">
    <source>
        <dbReference type="EMBL" id="CAF0724893.1"/>
    </source>
</evidence>
<proteinExistence type="inferred from homology"/>
<sequence length="932" mass="106358">MGSKSSKSSVKSSHKAIASYVHQPRQRMTQSYLLLWLDASINQTNEEYENTLEQIRTVTDDVNIFTQRDACIDFLTDAQADIESFLIVKDTMSQQIMPLINDIPQLNNVYIFNHIEFLHAEWIKKWDKIKSVHTNIKDLCKTLQMDVKQYNQDSIAVSFVTIDEMSSTDNLNQLEPNFMYSQIFKEILFDIKYGEQAIKQFTAYCRHNDCVSPPNINRFEREYHPEFAIWWYTFPSNINSMLNYALRTLDADIIITMGFFICHLHQKIQQLREQQVDSFGKKPFLVYRGQGLMKPDFQKLQKTKCGLMSFNNFLSTSTHREASLGFAQGALGNEDMVGILFIMSIDPCIRSAPFASIKEVSYFKEEEEILFSMHTVFRVVAIQQMDNENQLYEVELQLTSDDDQQLRLLTDRVRLEARGDNGWKTLGNLLLRIGQYNKAEELYNVLLEQTSDEGEKAVNYNQLGAVHLNQGDYGKAIWYFEQGLQITQKTLSSNHPHLATSYNNIGLVYNNMGEYPKALSFCEKALEIREKTLPSNHPDLAISYNNIGFVYQKMGEYSKALSYYEKAFGIFIKTLPSNHPALATSYNNTGNVYDKMGEYSKALAFYEKDLAIRQKALPSNHPSLATSYNNIGSVYKNMGEYSKALSFYKKTLDIRQKALSSNHPDLGTSYNNIGGVYSKMGEYSKALSYYEKALEIGQKALHSNHPSLAISYNNIGSVYDNMGEYSKALSFCEKALKIRQKTLPSNHPDLATSYNNIGSVYDNMGEYSKALSFYRKALDIRQKALSSNHPDLGTSYNNIGGVYGNMGKYSKALSFHENALDILKKTLPSNHTHLASSFNNIGNVYESMGEYSKALSLYGKALEIWQKTLSSNHPHLSTSYQCMGSVYKNMKDYSKALSYFEHALDIKQDTLPSTHPSIKDVKKSIEIVKKKL</sequence>
<evidence type="ECO:0000313" key="12">
    <source>
        <dbReference type="Proteomes" id="UP000663868"/>
    </source>
</evidence>
<dbReference type="Gene3D" id="1.25.40.10">
    <property type="entry name" value="Tetratricopeptide repeat domain"/>
    <property type="match status" value="5"/>
</dbReference>
<dbReference type="EMBL" id="CAJOBB010004416">
    <property type="protein sequence ID" value="CAF4088177.1"/>
    <property type="molecule type" value="Genomic_DNA"/>
</dbReference>
<feature type="repeat" description="TPR" evidence="8">
    <location>
        <begin position="625"/>
        <end position="658"/>
    </location>
</feature>
<dbReference type="AlphaFoldDB" id="A0A819U3F7"/>
<dbReference type="InterPro" id="IPR000768">
    <property type="entry name" value="ART"/>
</dbReference>
<evidence type="ECO:0000256" key="2">
    <source>
        <dbReference type="ARBA" id="ARBA00022676"/>
    </source>
</evidence>
<dbReference type="EMBL" id="CAJNOE010000011">
    <property type="protein sequence ID" value="CAF0724893.1"/>
    <property type="molecule type" value="Genomic_DNA"/>
</dbReference>
<evidence type="ECO:0000313" key="11">
    <source>
        <dbReference type="EMBL" id="CAF4088177.1"/>
    </source>
</evidence>
<gene>
    <name evidence="10" type="ORF">IZO911_LOCUS2325</name>
    <name evidence="11" type="ORF">KXQ929_LOCUS33787</name>
</gene>
<dbReference type="Gene3D" id="3.90.176.10">
    <property type="entry name" value="Toxin ADP-ribosyltransferase, Chain A, domain 1"/>
    <property type="match status" value="1"/>
</dbReference>
<keyword evidence="9" id="KW-0520">NAD</keyword>
<keyword evidence="2 9" id="KW-0328">Glycosyltransferase</keyword>
<dbReference type="SUPFAM" id="SSF56399">
    <property type="entry name" value="ADP-ribosylation"/>
    <property type="match status" value="1"/>
</dbReference>
<keyword evidence="3 9" id="KW-0808">Transferase</keyword>
<feature type="repeat" description="TPR" evidence="8">
    <location>
        <begin position="709"/>
        <end position="742"/>
    </location>
</feature>
<reference evidence="11" key="1">
    <citation type="submission" date="2021-02" db="EMBL/GenBank/DDBJ databases">
        <authorList>
            <person name="Nowell W R."/>
        </authorList>
    </citation>
    <scope>NUCLEOTIDE SEQUENCE</scope>
</reference>
<comment type="similarity">
    <text evidence="1 9">Belongs to the Arg-specific ADP-ribosyltransferase family.</text>
</comment>
<keyword evidence="4" id="KW-0548">Nucleotidyltransferase</keyword>
<dbReference type="Proteomes" id="UP000663868">
    <property type="component" value="Unassembled WGS sequence"/>
</dbReference>
<feature type="repeat" description="TPR" evidence="8">
    <location>
        <begin position="877"/>
        <end position="910"/>
    </location>
</feature>
<feature type="repeat" description="TPR" evidence="8">
    <location>
        <begin position="751"/>
        <end position="784"/>
    </location>
</feature>
<protein>
    <recommendedName>
        <fullName evidence="9">NAD(P)(+)--arginine ADP-ribosyltransferase</fullName>
        <ecNumber evidence="9">2.4.2.31</ecNumber>
    </recommendedName>
    <alternativeName>
        <fullName evidence="9">Mono(ADP-ribosyl)transferase</fullName>
    </alternativeName>
</protein>
<comment type="caution">
    <text evidence="11">The sequence shown here is derived from an EMBL/GenBank/DDBJ whole genome shotgun (WGS) entry which is preliminary data.</text>
</comment>
<accession>A0A819U3F7</accession>
<dbReference type="PANTHER" id="PTHR45641:SF1">
    <property type="entry name" value="AAA+ ATPASE DOMAIN-CONTAINING PROTEIN"/>
    <property type="match status" value="1"/>
</dbReference>
<dbReference type="InterPro" id="IPR019734">
    <property type="entry name" value="TPR_rpt"/>
</dbReference>
<feature type="repeat" description="TPR" evidence="8">
    <location>
        <begin position="583"/>
        <end position="616"/>
    </location>
</feature>
<dbReference type="PRINTS" id="PR00381">
    <property type="entry name" value="KINESINLIGHT"/>
</dbReference>
<evidence type="ECO:0000256" key="3">
    <source>
        <dbReference type="ARBA" id="ARBA00022679"/>
    </source>
</evidence>
<feature type="repeat" description="TPR" evidence="8">
    <location>
        <begin position="420"/>
        <end position="453"/>
    </location>
</feature>
<evidence type="ECO:0000256" key="4">
    <source>
        <dbReference type="ARBA" id="ARBA00022695"/>
    </source>
</evidence>
<organism evidence="11 12">
    <name type="scientific">Adineta steineri</name>
    <dbReference type="NCBI Taxonomy" id="433720"/>
    <lineage>
        <taxon>Eukaryota</taxon>
        <taxon>Metazoa</taxon>
        <taxon>Spiralia</taxon>
        <taxon>Gnathifera</taxon>
        <taxon>Rotifera</taxon>
        <taxon>Eurotatoria</taxon>
        <taxon>Bdelloidea</taxon>
        <taxon>Adinetida</taxon>
        <taxon>Adinetidae</taxon>
        <taxon>Adineta</taxon>
    </lineage>
</organism>
<comment type="catalytic activity">
    <reaction evidence="7 9">
        <text>L-arginyl-[protein] + NAD(+) = N(omega)-(ADP-D-ribosyl)-L-arginyl-[protein] + nicotinamide + H(+)</text>
        <dbReference type="Rhea" id="RHEA:19149"/>
        <dbReference type="Rhea" id="RHEA-COMP:10532"/>
        <dbReference type="Rhea" id="RHEA-COMP:15087"/>
        <dbReference type="ChEBI" id="CHEBI:15378"/>
        <dbReference type="ChEBI" id="CHEBI:17154"/>
        <dbReference type="ChEBI" id="CHEBI:29965"/>
        <dbReference type="ChEBI" id="CHEBI:57540"/>
        <dbReference type="ChEBI" id="CHEBI:142554"/>
        <dbReference type="EC" id="2.4.2.31"/>
    </reaction>
</comment>
<evidence type="ECO:0000256" key="8">
    <source>
        <dbReference type="PROSITE-ProRule" id="PRU00339"/>
    </source>
</evidence>
<dbReference type="Pfam" id="PF13424">
    <property type="entry name" value="TPR_12"/>
    <property type="match status" value="4"/>
</dbReference>
<feature type="repeat" description="TPR" evidence="8">
    <location>
        <begin position="499"/>
        <end position="532"/>
    </location>
</feature>
<dbReference type="SUPFAM" id="SSF48452">
    <property type="entry name" value="TPR-like"/>
    <property type="match status" value="1"/>
</dbReference>
<keyword evidence="5" id="KW-0677">Repeat</keyword>
<evidence type="ECO:0000256" key="6">
    <source>
        <dbReference type="ARBA" id="ARBA00022803"/>
    </source>
</evidence>
<dbReference type="GO" id="GO:0016779">
    <property type="term" value="F:nucleotidyltransferase activity"/>
    <property type="evidence" value="ECO:0007669"/>
    <property type="project" value="UniProtKB-KW"/>
</dbReference>
<feature type="repeat" description="TPR" evidence="8">
    <location>
        <begin position="793"/>
        <end position="826"/>
    </location>
</feature>
<dbReference type="EC" id="2.4.2.31" evidence="9"/>
<dbReference type="Pfam" id="PF01129">
    <property type="entry name" value="ART"/>
    <property type="match status" value="1"/>
</dbReference>
<feature type="repeat" description="TPR" evidence="8">
    <location>
        <begin position="835"/>
        <end position="868"/>
    </location>
</feature>
<feature type="repeat" description="TPR" evidence="8">
    <location>
        <begin position="457"/>
        <end position="490"/>
    </location>
</feature>
<dbReference type="GO" id="GO:0106274">
    <property type="term" value="F:NAD+-protein-arginine ADP-ribosyltransferase activity"/>
    <property type="evidence" value="ECO:0007669"/>
    <property type="project" value="UniProtKB-EC"/>
</dbReference>
<dbReference type="PROSITE" id="PS50005">
    <property type="entry name" value="TPR"/>
    <property type="match status" value="12"/>
</dbReference>
<dbReference type="PROSITE" id="PS50293">
    <property type="entry name" value="TPR_REGION"/>
    <property type="match status" value="7"/>
</dbReference>
<evidence type="ECO:0000256" key="1">
    <source>
        <dbReference type="ARBA" id="ARBA00009558"/>
    </source>
</evidence>
<dbReference type="SMART" id="SM00028">
    <property type="entry name" value="TPR"/>
    <property type="match status" value="12"/>
</dbReference>
<evidence type="ECO:0000256" key="9">
    <source>
        <dbReference type="RuleBase" id="RU361228"/>
    </source>
</evidence>
<evidence type="ECO:0000256" key="7">
    <source>
        <dbReference type="ARBA" id="ARBA00047597"/>
    </source>
</evidence>
<dbReference type="SUPFAM" id="SSF81901">
    <property type="entry name" value="HCP-like"/>
    <property type="match status" value="1"/>
</dbReference>
<dbReference type="Pfam" id="PF13374">
    <property type="entry name" value="TPR_10"/>
    <property type="match status" value="3"/>
</dbReference>
<feature type="repeat" description="TPR" evidence="8">
    <location>
        <begin position="541"/>
        <end position="574"/>
    </location>
</feature>
<dbReference type="PANTHER" id="PTHR45641">
    <property type="entry name" value="TETRATRICOPEPTIDE REPEAT PROTEIN (AFU_ORTHOLOGUE AFUA_6G03870)"/>
    <property type="match status" value="1"/>
</dbReference>
<name>A0A819U3F7_9BILA</name>
<dbReference type="Proteomes" id="UP000663860">
    <property type="component" value="Unassembled WGS sequence"/>
</dbReference>
<keyword evidence="6 8" id="KW-0802">TPR repeat</keyword>
<feature type="repeat" description="TPR" evidence="8">
    <location>
        <begin position="667"/>
        <end position="700"/>
    </location>
</feature>
<keyword evidence="9" id="KW-0521">NADP</keyword>
<dbReference type="InterPro" id="IPR011990">
    <property type="entry name" value="TPR-like_helical_dom_sf"/>
</dbReference>